<reference evidence="1 2" key="1">
    <citation type="submission" date="2015-02" db="EMBL/GenBank/DDBJ databases">
        <title>Improved understanding of the partial-nitritation anammox process through 23 genomes representing the majority of the microbial community.</title>
        <authorList>
            <person name="Speth D.R."/>
            <person name="In T Zandt M."/>
            <person name="Guerrero Cruz S."/>
            <person name="Jetten M.S."/>
            <person name="Dutilh B.E."/>
        </authorList>
    </citation>
    <scope>NUCLEOTIDE SEQUENCE [LARGE SCALE GENOMIC DNA]</scope>
    <source>
        <strain evidence="1">OLB20</strain>
    </source>
</reference>
<dbReference type="STRING" id="1617426.TR69_WS6001000910"/>
<sequence length="77" mass="8273">MEPANHTLPKLITQLLNTSTGPAEDRQREIHSRVTELIGQGYSIRPQGDRTASILIDPVTASGPIPEVEALITKTAG</sequence>
<dbReference type="AlphaFoldDB" id="A0A136LZ21"/>
<protein>
    <submittedName>
        <fullName evidence="1">Uncharacterized protein</fullName>
    </submittedName>
</protein>
<evidence type="ECO:0000313" key="2">
    <source>
        <dbReference type="Proteomes" id="UP000070457"/>
    </source>
</evidence>
<organism evidence="1 2">
    <name type="scientific">candidate division WS6 bacterium OLB20</name>
    <dbReference type="NCBI Taxonomy" id="1617426"/>
    <lineage>
        <taxon>Bacteria</taxon>
        <taxon>Candidatus Dojkabacteria</taxon>
    </lineage>
</organism>
<proteinExistence type="predicted"/>
<comment type="caution">
    <text evidence="1">The sequence shown here is derived from an EMBL/GenBank/DDBJ whole genome shotgun (WGS) entry which is preliminary data.</text>
</comment>
<gene>
    <name evidence="1" type="ORF">TR69_WS6001000910</name>
</gene>
<accession>A0A136LZ21</accession>
<evidence type="ECO:0000313" key="1">
    <source>
        <dbReference type="EMBL" id="KXK26887.1"/>
    </source>
</evidence>
<dbReference type="EMBL" id="JYNZ01000003">
    <property type="protein sequence ID" value="KXK26887.1"/>
    <property type="molecule type" value="Genomic_DNA"/>
</dbReference>
<dbReference type="Proteomes" id="UP000070457">
    <property type="component" value="Unassembled WGS sequence"/>
</dbReference>
<name>A0A136LZ21_9BACT</name>